<sequence>MFSHPVTSLSKSLVSRIPGAVQKPAPHHSQNPFVIGGNTPGTTVDELTAEFNKTSQLRPDVAKAVWHNSLRLPSGESLSTQKWSEIADSYMKRMGFSSTHLRTYILHDDMAGQHIHIIASRIDMADGNLYLGRNENLISTRIIQKLERDFGLTRTKGPTQR</sequence>
<gene>
    <name evidence="2" type="ORF">FCN80_26315</name>
</gene>
<keyword evidence="3" id="KW-1185">Reference proteome</keyword>
<comment type="caution">
    <text evidence="2">The sequence shown here is derived from an EMBL/GenBank/DDBJ whole genome shotgun (WGS) entry which is preliminary data.</text>
</comment>
<name>A0ABY2SD27_9HYPH</name>
<evidence type="ECO:0000313" key="2">
    <source>
        <dbReference type="EMBL" id="TKI01575.1"/>
    </source>
</evidence>
<dbReference type="Proteomes" id="UP000305202">
    <property type="component" value="Unassembled WGS sequence"/>
</dbReference>
<protein>
    <recommendedName>
        <fullName evidence="1">MobA/VirD2-like nuclease domain-containing protein</fullName>
    </recommendedName>
</protein>
<evidence type="ECO:0000313" key="3">
    <source>
        <dbReference type="Proteomes" id="UP000305202"/>
    </source>
</evidence>
<evidence type="ECO:0000259" key="1">
    <source>
        <dbReference type="Pfam" id="PF03432"/>
    </source>
</evidence>
<proteinExistence type="predicted"/>
<dbReference type="EMBL" id="SZPQ01000176">
    <property type="protein sequence ID" value="TKI01575.1"/>
    <property type="molecule type" value="Genomic_DNA"/>
</dbReference>
<reference evidence="2 3" key="1">
    <citation type="submission" date="2019-04" db="EMBL/GenBank/DDBJ databases">
        <authorList>
            <person name="Li M."/>
            <person name="Gao C."/>
        </authorList>
    </citation>
    <scope>NUCLEOTIDE SEQUENCE [LARGE SCALE GENOMIC DNA]</scope>
    <source>
        <strain evidence="2 3">BGMRC 2031</strain>
    </source>
</reference>
<feature type="domain" description="MobA/VirD2-like nuclease" evidence="1">
    <location>
        <begin position="33"/>
        <end position="152"/>
    </location>
</feature>
<dbReference type="InterPro" id="IPR005094">
    <property type="entry name" value="Endonuclease_MobA/VirD2"/>
</dbReference>
<accession>A0ABY2SD27</accession>
<dbReference type="Pfam" id="PF03432">
    <property type="entry name" value="Relaxase"/>
    <property type="match status" value="1"/>
</dbReference>
<organism evidence="2 3">
    <name type="scientific">Martelella alba</name>
    <dbReference type="NCBI Taxonomy" id="2590451"/>
    <lineage>
        <taxon>Bacteria</taxon>
        <taxon>Pseudomonadati</taxon>
        <taxon>Pseudomonadota</taxon>
        <taxon>Alphaproteobacteria</taxon>
        <taxon>Hyphomicrobiales</taxon>
        <taxon>Aurantimonadaceae</taxon>
        <taxon>Martelella</taxon>
    </lineage>
</organism>